<accession>A0AAP9LX25</accession>
<protein>
    <submittedName>
        <fullName evidence="1">Uncharacterized protein</fullName>
    </submittedName>
</protein>
<dbReference type="RefSeq" id="WP_003523683.1">
    <property type="nucleotide sequence ID" value="NZ_CABKQO010000001.1"/>
</dbReference>
<name>A0AAP9LX25_9FIRM</name>
<proteinExistence type="predicted"/>
<dbReference type="EMBL" id="CP050964">
    <property type="protein sequence ID" value="QIX89147.1"/>
    <property type="molecule type" value="Genomic_DNA"/>
</dbReference>
<gene>
    <name evidence="1" type="ORF">FOC47_00230</name>
</gene>
<evidence type="ECO:0000313" key="1">
    <source>
        <dbReference type="EMBL" id="QIX89147.1"/>
    </source>
</evidence>
<dbReference type="Proteomes" id="UP000501069">
    <property type="component" value="Chromosome"/>
</dbReference>
<reference evidence="1 2" key="1">
    <citation type="submission" date="2019-11" db="EMBL/GenBank/DDBJ databases">
        <title>FDA dAtabase for Regulatory Grade micrObial Sequences (FDA-ARGOS): Supporting development and validation of Infectious Disease Dx tests.</title>
        <authorList>
            <person name="Turner S."/>
            <person name="Byrd R."/>
            <person name="Tallon L."/>
            <person name="Sadzewicz L."/>
            <person name="Vavikolanu K."/>
            <person name="Mehta A."/>
            <person name="Aluvathingal J."/>
            <person name="Nadendla S."/>
            <person name="Myers T."/>
            <person name="Yan Y."/>
            <person name="Sichtig H."/>
        </authorList>
    </citation>
    <scope>NUCLEOTIDE SEQUENCE [LARGE SCALE GENOMIC DNA]</scope>
    <source>
        <strain evidence="1 2">FDAARGOS_739</strain>
    </source>
</reference>
<sequence length="83" mass="9890">MKKEQRGIEYRRYVRNKTILRKKRISRLVYGFDWYNQDGKYAKGKIHCGCGLCKFGRKYGLPTIKDMRGESRMKSLMELYGAD</sequence>
<dbReference type="AlphaFoldDB" id="A0AAP9LX25"/>
<organism evidence="1 2">
    <name type="scientific">Enterocloster clostridioformis</name>
    <dbReference type="NCBI Taxonomy" id="1531"/>
    <lineage>
        <taxon>Bacteria</taxon>
        <taxon>Bacillati</taxon>
        <taxon>Bacillota</taxon>
        <taxon>Clostridia</taxon>
        <taxon>Lachnospirales</taxon>
        <taxon>Lachnospiraceae</taxon>
        <taxon>Enterocloster</taxon>
    </lineage>
</organism>
<dbReference type="GeneID" id="57959575"/>
<evidence type="ECO:0000313" key="2">
    <source>
        <dbReference type="Proteomes" id="UP000501069"/>
    </source>
</evidence>